<dbReference type="SUPFAM" id="SSF51011">
    <property type="entry name" value="Glycosyl hydrolase domain"/>
    <property type="match status" value="1"/>
</dbReference>
<dbReference type="OrthoDB" id="176168at2"/>
<dbReference type="Gene3D" id="2.60.40.1180">
    <property type="entry name" value="Golgi alpha-mannosidase II"/>
    <property type="match status" value="1"/>
</dbReference>
<evidence type="ECO:0000256" key="1">
    <source>
        <dbReference type="ARBA" id="ARBA00007806"/>
    </source>
</evidence>
<comment type="similarity">
    <text evidence="1 2">Belongs to the glycosyl hydrolase 31 family.</text>
</comment>
<dbReference type="GO" id="GO:0030246">
    <property type="term" value="F:carbohydrate binding"/>
    <property type="evidence" value="ECO:0007669"/>
    <property type="project" value="InterPro"/>
</dbReference>
<dbReference type="GO" id="GO:0005975">
    <property type="term" value="P:carbohydrate metabolic process"/>
    <property type="evidence" value="ECO:0007669"/>
    <property type="project" value="InterPro"/>
</dbReference>
<dbReference type="InterPro" id="IPR048395">
    <property type="entry name" value="Glyco_hydro_31_C"/>
</dbReference>
<dbReference type="Gene3D" id="3.20.20.80">
    <property type="entry name" value="Glycosidases"/>
    <property type="match status" value="1"/>
</dbReference>
<dbReference type="RefSeq" id="WP_121877543.1">
    <property type="nucleotide sequence ID" value="NZ_REFJ01000005.1"/>
</dbReference>
<dbReference type="InterPro" id="IPR013780">
    <property type="entry name" value="Glyco_hydro_b"/>
</dbReference>
<dbReference type="Gene3D" id="2.60.40.1760">
    <property type="entry name" value="glycosyl hydrolase (family 31)"/>
    <property type="match status" value="1"/>
</dbReference>
<dbReference type="CDD" id="cd14752">
    <property type="entry name" value="GH31_N"/>
    <property type="match status" value="1"/>
</dbReference>
<reference evidence="5 6" key="1">
    <citation type="submission" date="2018-10" db="EMBL/GenBank/DDBJ databases">
        <title>Genomic Encyclopedia of Type Strains, Phase IV (KMG-IV): sequencing the most valuable type-strain genomes for metagenomic binning, comparative biology and taxonomic classification.</title>
        <authorList>
            <person name="Goeker M."/>
        </authorList>
    </citation>
    <scope>NUCLEOTIDE SEQUENCE [LARGE SCALE GENOMIC DNA]</scope>
    <source>
        <strain evidence="5 6">DSM 25080</strain>
    </source>
</reference>
<feature type="domain" description="Glycosyl hydrolase family 31 C-terminal" evidence="4">
    <location>
        <begin position="628"/>
        <end position="715"/>
    </location>
</feature>
<evidence type="ECO:0000259" key="3">
    <source>
        <dbReference type="Pfam" id="PF01055"/>
    </source>
</evidence>
<dbReference type="NCBIfam" id="NF007746">
    <property type="entry name" value="PRK10426.1"/>
    <property type="match status" value="1"/>
</dbReference>
<keyword evidence="2" id="KW-0378">Hydrolase</keyword>
<gene>
    <name evidence="5" type="ORF">DFR27_2249</name>
</gene>
<accession>A0A3M0A7W9</accession>
<dbReference type="Pfam" id="PF01055">
    <property type="entry name" value="Glyco_hydro_31_2nd"/>
    <property type="match status" value="1"/>
</dbReference>
<name>A0A3M0A7W9_9GAMM</name>
<dbReference type="Pfam" id="PF21365">
    <property type="entry name" value="Glyco_hydro_31_3rd"/>
    <property type="match status" value="1"/>
</dbReference>
<dbReference type="InterPro" id="IPR017853">
    <property type="entry name" value="GH"/>
</dbReference>
<sequence length="719" mass="80488">MKVLKGMGLVGLLMLIFFLDDWRWWSWERNDLSVEVVGSWELGSVSVELNPWHLIVRDRDGDIVLKNVRGERFVDINPQQVRLTEHRGMISSEVDLAWSSCEQVVQSVLDNDERLIVSGHLDCGDQLFPYNLTIQAHSDQQLSFELAQPASAGATPDALLSLMIEMQKDEAAIGFGAQFSRLNMRGLLLPIIVSEQGIGRGREPLTSMVDWAAGAGGKWHSSYAPVPWFFSSQGRAFWLKNSEPSWFDFRSSDRVIISAATHALTVKVYLADTPKQFIAQFTADTGRMSAPPSWVDSGLIVGVQGGREAWPKVERLRDAGVPLAAVWLQDWVGQRQTSFGQQLWWNWSLDQAHYPNWQQQVDRLADEDIRVLGYLNPFVVESPRLEVNDDIWHKLSAIDAFVEDESGVPVSFPNSSFSANLVDLFQPEVSEVFQQELVSEVADLGWSGWMADFAEAYPGGDSQHGHAAHNRYPVLWSQFNQSLAEQLELDDSLVWHRSAFTGSAASGSVFWLGDQLVDWDEHDGIKSAVTGLLSASLSGMAVNHSDIGGYTTIEHSAISIHRSSELLQRWLELNAFGLIFRSHEGNLPDLNVQVYDEAAITATRAMTQLFTMLAPYRRELYREMERTGIPPVRHPLVEFPTVSRFWGLRYQQFFLGSDLLIVPVLDEGVDEVVVIVPPGEWRHWWTGDIYSGSVDGEVVKVPAPLGQPAAFTRVGGALD</sequence>
<keyword evidence="6" id="KW-1185">Reference proteome</keyword>
<keyword evidence="2" id="KW-0326">Glycosidase</keyword>
<dbReference type="InterPro" id="IPR052990">
    <property type="entry name" value="Sulfoquinovosidase_GH31"/>
</dbReference>
<dbReference type="AlphaFoldDB" id="A0A3M0A7W9"/>
<feature type="domain" description="Glycoside hydrolase family 31 TIM barrel" evidence="3">
    <location>
        <begin position="313"/>
        <end position="616"/>
    </location>
</feature>
<evidence type="ECO:0000313" key="5">
    <source>
        <dbReference type="EMBL" id="RMA78908.1"/>
    </source>
</evidence>
<dbReference type="GO" id="GO:0004553">
    <property type="term" value="F:hydrolase activity, hydrolyzing O-glycosyl compounds"/>
    <property type="evidence" value="ECO:0007669"/>
    <property type="project" value="InterPro"/>
</dbReference>
<comment type="caution">
    <text evidence="5">The sequence shown here is derived from an EMBL/GenBank/DDBJ whole genome shotgun (WGS) entry which is preliminary data.</text>
</comment>
<dbReference type="InterPro" id="IPR000322">
    <property type="entry name" value="Glyco_hydro_31_TIM"/>
</dbReference>
<dbReference type="EMBL" id="REFJ01000005">
    <property type="protein sequence ID" value="RMA78908.1"/>
    <property type="molecule type" value="Genomic_DNA"/>
</dbReference>
<dbReference type="Proteomes" id="UP000267187">
    <property type="component" value="Unassembled WGS sequence"/>
</dbReference>
<dbReference type="SUPFAM" id="SSF51445">
    <property type="entry name" value="(Trans)glycosidases"/>
    <property type="match status" value="1"/>
</dbReference>
<dbReference type="InterPro" id="IPR011013">
    <property type="entry name" value="Gal_mutarotase_sf_dom"/>
</dbReference>
<evidence type="ECO:0000259" key="4">
    <source>
        <dbReference type="Pfam" id="PF21365"/>
    </source>
</evidence>
<evidence type="ECO:0000256" key="2">
    <source>
        <dbReference type="RuleBase" id="RU361185"/>
    </source>
</evidence>
<evidence type="ECO:0000313" key="6">
    <source>
        <dbReference type="Proteomes" id="UP000267187"/>
    </source>
</evidence>
<dbReference type="PANTHER" id="PTHR46959">
    <property type="entry name" value="SULFOQUINOVOSIDASE"/>
    <property type="match status" value="1"/>
</dbReference>
<organism evidence="5 6">
    <name type="scientific">Umboniibacter marinipuniceus</name>
    <dbReference type="NCBI Taxonomy" id="569599"/>
    <lineage>
        <taxon>Bacteria</taxon>
        <taxon>Pseudomonadati</taxon>
        <taxon>Pseudomonadota</taxon>
        <taxon>Gammaproteobacteria</taxon>
        <taxon>Cellvibrionales</taxon>
        <taxon>Cellvibrionaceae</taxon>
        <taxon>Umboniibacter</taxon>
    </lineage>
</organism>
<proteinExistence type="inferred from homology"/>
<dbReference type="PANTHER" id="PTHR46959:SF2">
    <property type="entry name" value="SULFOQUINOVOSIDASE"/>
    <property type="match status" value="1"/>
</dbReference>
<dbReference type="SUPFAM" id="SSF74650">
    <property type="entry name" value="Galactose mutarotase-like"/>
    <property type="match status" value="1"/>
</dbReference>
<protein>
    <submittedName>
        <fullName evidence="5">Alpha-glucosidase</fullName>
    </submittedName>
</protein>